<dbReference type="EMBL" id="KR029589">
    <property type="protein sequence ID" value="AKH47061.1"/>
    <property type="molecule type" value="Genomic_DNA"/>
</dbReference>
<proteinExistence type="predicted"/>
<name>A0A0F7L7Q4_9VIRU</name>
<reference evidence="1" key="1">
    <citation type="journal article" date="2015" name="Front. Microbiol.">
        <title>Combining genomic sequencing methods to explore viral diversity and reveal potential virus-host interactions.</title>
        <authorList>
            <person name="Chow C.E."/>
            <person name="Winget D.M."/>
            <person name="White R.A.III."/>
            <person name="Hallam S.J."/>
            <person name="Suttle C.A."/>
        </authorList>
    </citation>
    <scope>NUCLEOTIDE SEQUENCE</scope>
    <source>
        <strain evidence="1">Anoxic2_5</strain>
    </source>
</reference>
<keyword evidence="1" id="KW-0378">Hydrolase</keyword>
<accession>A0A0F7L7Q4</accession>
<organism evidence="1">
    <name type="scientific">uncultured marine virus</name>
    <dbReference type="NCBI Taxonomy" id="186617"/>
    <lineage>
        <taxon>Viruses</taxon>
        <taxon>environmental samples</taxon>
    </lineage>
</organism>
<keyword evidence="1" id="KW-0067">ATP-binding</keyword>
<reference evidence="1" key="2">
    <citation type="submission" date="2015-03" db="EMBL/GenBank/DDBJ databases">
        <authorList>
            <person name="Chow C.-E.T."/>
            <person name="Winget D.M."/>
            <person name="White R.A.III."/>
            <person name="Hallam S.J."/>
            <person name="Suttle C.A."/>
        </authorList>
    </citation>
    <scope>NUCLEOTIDE SEQUENCE</scope>
    <source>
        <strain evidence="1">Anoxic2_5</strain>
    </source>
</reference>
<keyword evidence="1" id="KW-0347">Helicase</keyword>
<dbReference type="GO" id="GO:0004386">
    <property type="term" value="F:helicase activity"/>
    <property type="evidence" value="ECO:0007669"/>
    <property type="project" value="UniProtKB-KW"/>
</dbReference>
<evidence type="ECO:0000313" key="1">
    <source>
        <dbReference type="EMBL" id="AKH47061.1"/>
    </source>
</evidence>
<sequence length="89" mass="10022">MAPSLVPLRAICICRRRVWLRMLLRVCPLPSLMWSGKPIHSCMASSIWSCSPRLGLPRLKRSRLTPEVIAQPRCTMSSAHISSEKNPTP</sequence>
<protein>
    <submittedName>
        <fullName evidence="1">Replicative DNA helicase</fullName>
    </submittedName>
</protein>
<keyword evidence="1" id="KW-0547">Nucleotide-binding</keyword>